<reference evidence="4" key="1">
    <citation type="submission" date="2017-02" db="UniProtKB">
        <authorList>
            <consortium name="WormBaseParasite"/>
        </authorList>
    </citation>
    <scope>IDENTIFICATION</scope>
</reference>
<feature type="region of interest" description="Disordered" evidence="1">
    <location>
        <begin position="1"/>
        <end position="67"/>
    </location>
</feature>
<gene>
    <name evidence="2" type="ORF">ASIM_LOCUS5907</name>
</gene>
<feature type="compositionally biased region" description="Polar residues" evidence="1">
    <location>
        <begin position="1"/>
        <end position="10"/>
    </location>
</feature>
<keyword evidence="3" id="KW-1185">Reference proteome</keyword>
<proteinExistence type="predicted"/>
<evidence type="ECO:0000313" key="3">
    <source>
        <dbReference type="Proteomes" id="UP000267096"/>
    </source>
</evidence>
<accession>A0A0M3JES4</accession>
<dbReference type="EMBL" id="UYRR01012196">
    <property type="protein sequence ID" value="VDK26247.1"/>
    <property type="molecule type" value="Genomic_DNA"/>
</dbReference>
<evidence type="ECO:0000313" key="2">
    <source>
        <dbReference type="EMBL" id="VDK26247.1"/>
    </source>
</evidence>
<dbReference type="AlphaFoldDB" id="A0A0M3JES4"/>
<evidence type="ECO:0000256" key="1">
    <source>
        <dbReference type="SAM" id="MobiDB-lite"/>
    </source>
</evidence>
<name>A0A0M3JES4_ANISI</name>
<dbReference type="Proteomes" id="UP000267096">
    <property type="component" value="Unassembled WGS sequence"/>
</dbReference>
<organism evidence="4">
    <name type="scientific">Anisakis simplex</name>
    <name type="common">Herring worm</name>
    <dbReference type="NCBI Taxonomy" id="6269"/>
    <lineage>
        <taxon>Eukaryota</taxon>
        <taxon>Metazoa</taxon>
        <taxon>Ecdysozoa</taxon>
        <taxon>Nematoda</taxon>
        <taxon>Chromadorea</taxon>
        <taxon>Rhabditida</taxon>
        <taxon>Spirurina</taxon>
        <taxon>Ascaridomorpha</taxon>
        <taxon>Ascaridoidea</taxon>
        <taxon>Anisakidae</taxon>
        <taxon>Anisakis</taxon>
        <taxon>Anisakis simplex complex</taxon>
    </lineage>
</organism>
<protein>
    <submittedName>
        <fullName evidence="2 4">Uncharacterized protein</fullName>
    </submittedName>
</protein>
<dbReference type="WBParaSite" id="ASIM_0000612001-mRNA-1">
    <property type="protein sequence ID" value="ASIM_0000612001-mRNA-1"/>
    <property type="gene ID" value="ASIM_0000612001"/>
</dbReference>
<reference evidence="2 3" key="2">
    <citation type="submission" date="2018-11" db="EMBL/GenBank/DDBJ databases">
        <authorList>
            <consortium name="Pathogen Informatics"/>
        </authorList>
    </citation>
    <scope>NUCLEOTIDE SEQUENCE [LARGE SCALE GENOMIC DNA]</scope>
</reference>
<sequence>MKEGLSNCQRSDVEVVGFKKARNNEKETPGGSSGKAKLRRPSEPNKWKRTPKRKENIKSIPVAIKNS</sequence>
<evidence type="ECO:0000313" key="4">
    <source>
        <dbReference type="WBParaSite" id="ASIM_0000612001-mRNA-1"/>
    </source>
</evidence>